<gene>
    <name evidence="1" type="ORF">GMBLW1_21380</name>
</gene>
<reference evidence="1" key="1">
    <citation type="submission" date="2019-04" db="EMBL/GenBank/DDBJ databases">
        <authorList>
            <consortium name="Science for Life Laboratories"/>
        </authorList>
    </citation>
    <scope>NUCLEOTIDE SEQUENCE</scope>
    <source>
        <strain evidence="1">MBLW1</strain>
    </source>
</reference>
<keyword evidence="2" id="KW-1185">Reference proteome</keyword>
<sequence>MREFDFVGYILAALRNGGITDQGEREEAAHDVVVHLLVRPGQLFAGYDPAANGPMEGRFRVAVQNAVRNVVRTLRRQEPFRAIGSG</sequence>
<name>A0A6C2YLN1_9BACT</name>
<proteinExistence type="predicted"/>
<protein>
    <submittedName>
        <fullName evidence="1">Uncharacterized protein</fullName>
    </submittedName>
</protein>
<dbReference type="AlphaFoldDB" id="A0A6C2YLN1"/>
<dbReference type="EMBL" id="LR593887">
    <property type="protein sequence ID" value="VTR99555.1"/>
    <property type="molecule type" value="Genomic_DNA"/>
</dbReference>
<evidence type="ECO:0000313" key="1">
    <source>
        <dbReference type="EMBL" id="VIP01822.1"/>
    </source>
</evidence>
<dbReference type="Proteomes" id="UP000464378">
    <property type="component" value="Chromosome"/>
</dbReference>
<accession>A0A6C2YLN1</accession>
<dbReference type="InParanoid" id="A0A6C2YLN1"/>
<dbReference type="KEGG" id="tim:GMBLW1_21380"/>
<organism evidence="1">
    <name type="scientific">Tuwongella immobilis</name>
    <dbReference type="NCBI Taxonomy" id="692036"/>
    <lineage>
        <taxon>Bacteria</taxon>
        <taxon>Pseudomonadati</taxon>
        <taxon>Planctomycetota</taxon>
        <taxon>Planctomycetia</taxon>
        <taxon>Gemmatales</taxon>
        <taxon>Gemmataceae</taxon>
        <taxon>Tuwongella</taxon>
    </lineage>
</organism>
<evidence type="ECO:0000313" key="2">
    <source>
        <dbReference type="Proteomes" id="UP000464378"/>
    </source>
</evidence>
<dbReference type="RefSeq" id="WP_162657068.1">
    <property type="nucleotide sequence ID" value="NZ_LR593887.1"/>
</dbReference>
<dbReference type="EMBL" id="LR586016">
    <property type="protein sequence ID" value="VIP01822.1"/>
    <property type="molecule type" value="Genomic_DNA"/>
</dbReference>